<name>A0A238L571_9RHOB</name>
<evidence type="ECO:0000313" key="2">
    <source>
        <dbReference type="Proteomes" id="UP000220836"/>
    </source>
</evidence>
<reference evidence="1 2" key="1">
    <citation type="submission" date="2017-05" db="EMBL/GenBank/DDBJ databases">
        <authorList>
            <person name="Song R."/>
            <person name="Chenine A.L."/>
            <person name="Ruprecht R.M."/>
        </authorList>
    </citation>
    <scope>NUCLEOTIDE SEQUENCE [LARGE SCALE GENOMIC DNA]</scope>
    <source>
        <strain evidence="1 2">CECT 8663</strain>
    </source>
</reference>
<accession>A0A238L571</accession>
<keyword evidence="2" id="KW-1185">Reference proteome</keyword>
<dbReference type="Proteomes" id="UP000220836">
    <property type="component" value="Unassembled WGS sequence"/>
</dbReference>
<dbReference type="InterPro" id="IPR010035">
    <property type="entry name" value="Thi_S"/>
</dbReference>
<dbReference type="AlphaFoldDB" id="A0A238L571"/>
<organism evidence="1 2">
    <name type="scientific">Pelagimonas varians</name>
    <dbReference type="NCBI Taxonomy" id="696760"/>
    <lineage>
        <taxon>Bacteria</taxon>
        <taxon>Pseudomonadati</taxon>
        <taxon>Pseudomonadota</taxon>
        <taxon>Alphaproteobacteria</taxon>
        <taxon>Rhodobacterales</taxon>
        <taxon>Roseobacteraceae</taxon>
        <taxon>Pelagimonas</taxon>
    </lineage>
</organism>
<dbReference type="CDD" id="cd00565">
    <property type="entry name" value="Ubl_ThiS"/>
    <property type="match status" value="1"/>
</dbReference>
<dbReference type="Gene3D" id="3.10.20.30">
    <property type="match status" value="1"/>
</dbReference>
<dbReference type="InterPro" id="IPR012675">
    <property type="entry name" value="Beta-grasp_dom_sf"/>
</dbReference>
<sequence length="65" mass="6591">MKLLLNGTSIDAQITTLADLLEIKGFAGAKVATAVNGTFVPAPARAEHTLTPGDSVEVLAPMQGG</sequence>
<dbReference type="InterPro" id="IPR003749">
    <property type="entry name" value="ThiS/MoaD-like"/>
</dbReference>
<evidence type="ECO:0000313" key="1">
    <source>
        <dbReference type="EMBL" id="SMX50235.1"/>
    </source>
</evidence>
<dbReference type="Pfam" id="PF02597">
    <property type="entry name" value="ThiS"/>
    <property type="match status" value="1"/>
</dbReference>
<gene>
    <name evidence="1" type="ORF">PEV8663_04551</name>
</gene>
<dbReference type="SUPFAM" id="SSF54285">
    <property type="entry name" value="MoaD/ThiS"/>
    <property type="match status" value="1"/>
</dbReference>
<dbReference type="InterPro" id="IPR016155">
    <property type="entry name" value="Mopterin_synth/thiamin_S_b"/>
</dbReference>
<proteinExistence type="predicted"/>
<dbReference type="NCBIfam" id="TIGR01683">
    <property type="entry name" value="thiS"/>
    <property type="match status" value="1"/>
</dbReference>
<protein>
    <submittedName>
        <fullName evidence="1">Sulfur carrier protein ThiS</fullName>
    </submittedName>
</protein>
<dbReference type="RefSeq" id="WP_097806957.1">
    <property type="nucleotide sequence ID" value="NZ_FXYH01000028.1"/>
</dbReference>
<dbReference type="EMBL" id="FXYH01000028">
    <property type="protein sequence ID" value="SMX50235.1"/>
    <property type="molecule type" value="Genomic_DNA"/>
</dbReference>
<dbReference type="OrthoDB" id="197113at2"/>